<dbReference type="RefSeq" id="WP_226594145.1">
    <property type="nucleotide sequence ID" value="NZ_BLAY01000332.1"/>
</dbReference>
<evidence type="ECO:0000313" key="3">
    <source>
        <dbReference type="Proteomes" id="UP001050975"/>
    </source>
</evidence>
<reference evidence="2" key="1">
    <citation type="submission" date="2019-10" db="EMBL/GenBank/DDBJ databases">
        <title>Draft genome sequece of Microseira wollei NIES-4236.</title>
        <authorList>
            <person name="Yamaguchi H."/>
            <person name="Suzuki S."/>
            <person name="Kawachi M."/>
        </authorList>
    </citation>
    <scope>NUCLEOTIDE SEQUENCE</scope>
    <source>
        <strain evidence="2">NIES-4236</strain>
    </source>
</reference>
<evidence type="ECO:0000313" key="2">
    <source>
        <dbReference type="EMBL" id="GET44347.1"/>
    </source>
</evidence>
<gene>
    <name evidence="2" type="ORF">MiSe_91730</name>
</gene>
<dbReference type="InterPro" id="IPR024983">
    <property type="entry name" value="CHAT_dom"/>
</dbReference>
<sequence>MIQLAERDYYVSLPEDYAITGRRLYNWLDGSERFLQRLLERYRREGIVLAISAAAKLAHLPWEVLHDGNSFLVQRVPAIAPVRWVVTGETPIPQLSIERAPENRALQVLFMATSPLGVQPVLDYEAEEARILTATARQPLALRVEESGCLSELGYLVDDYGSGYFDVLHLTGHATFQEGFACFITETETGEAFYASAADIAQELQFRLPKLIFLSGCRTGQAGNSGAVPSMAEELLKQGATAVLGWGQKVLDTDATAAAAALYRELAAGKQVTEAVALTYKR</sequence>
<evidence type="ECO:0000259" key="1">
    <source>
        <dbReference type="Pfam" id="PF12770"/>
    </source>
</evidence>
<accession>A0AAV3XTP6</accession>
<protein>
    <submittedName>
        <fullName evidence="2">TPR repeat-containing protein</fullName>
    </submittedName>
</protein>
<dbReference type="Pfam" id="PF12770">
    <property type="entry name" value="CHAT"/>
    <property type="match status" value="1"/>
</dbReference>
<feature type="domain" description="CHAT" evidence="1">
    <location>
        <begin position="20"/>
        <end position="277"/>
    </location>
</feature>
<name>A0AAV3XTP6_9CYAN</name>
<dbReference type="EMBL" id="BLAY01000332">
    <property type="protein sequence ID" value="GET44347.1"/>
    <property type="molecule type" value="Genomic_DNA"/>
</dbReference>
<proteinExistence type="predicted"/>
<dbReference type="AlphaFoldDB" id="A0AAV3XTP6"/>
<dbReference type="Proteomes" id="UP001050975">
    <property type="component" value="Unassembled WGS sequence"/>
</dbReference>
<organism evidence="2 3">
    <name type="scientific">Microseira wollei NIES-4236</name>
    <dbReference type="NCBI Taxonomy" id="2530354"/>
    <lineage>
        <taxon>Bacteria</taxon>
        <taxon>Bacillati</taxon>
        <taxon>Cyanobacteriota</taxon>
        <taxon>Cyanophyceae</taxon>
        <taxon>Oscillatoriophycideae</taxon>
        <taxon>Aerosakkonematales</taxon>
        <taxon>Aerosakkonemataceae</taxon>
        <taxon>Microseira</taxon>
    </lineage>
</organism>
<comment type="caution">
    <text evidence="2">The sequence shown here is derived from an EMBL/GenBank/DDBJ whole genome shotgun (WGS) entry which is preliminary data.</text>
</comment>
<keyword evidence="3" id="KW-1185">Reference proteome</keyword>